<dbReference type="AlphaFoldDB" id="A0A0B0NLE1"/>
<evidence type="ECO:0000256" key="6">
    <source>
        <dbReference type="RuleBase" id="RU363077"/>
    </source>
</evidence>
<evidence type="ECO:0000313" key="8">
    <source>
        <dbReference type="Proteomes" id="UP000032142"/>
    </source>
</evidence>
<dbReference type="GO" id="GO:0016020">
    <property type="term" value="C:membrane"/>
    <property type="evidence" value="ECO:0007669"/>
    <property type="project" value="UniProtKB-SubCell"/>
</dbReference>
<evidence type="ECO:0000256" key="2">
    <source>
        <dbReference type="ARBA" id="ARBA00007635"/>
    </source>
</evidence>
<feature type="transmembrane region" description="Helical" evidence="6">
    <location>
        <begin position="219"/>
        <end position="239"/>
    </location>
</feature>
<feature type="transmembrane region" description="Helical" evidence="6">
    <location>
        <begin position="285"/>
        <end position="304"/>
    </location>
</feature>
<feature type="transmembrane region" description="Helical" evidence="6">
    <location>
        <begin position="102"/>
        <end position="125"/>
    </location>
</feature>
<proteinExistence type="inferred from homology"/>
<keyword evidence="8" id="KW-1185">Reference proteome</keyword>
<evidence type="ECO:0000313" key="7">
    <source>
        <dbReference type="EMBL" id="KHG11891.1"/>
    </source>
</evidence>
<dbReference type="InterPro" id="IPR037185">
    <property type="entry name" value="EmrE-like"/>
</dbReference>
<dbReference type="InterPro" id="IPR000620">
    <property type="entry name" value="EamA_dom"/>
</dbReference>
<accession>A0A0B0NLE1</accession>
<dbReference type="EMBL" id="KN396637">
    <property type="protein sequence ID" value="KHG11891.1"/>
    <property type="molecule type" value="Genomic_DNA"/>
</dbReference>
<feature type="transmembrane region" description="Helical" evidence="6">
    <location>
        <begin position="146"/>
        <end position="167"/>
    </location>
</feature>
<organism evidence="7 8">
    <name type="scientific">Gossypium arboreum</name>
    <name type="common">Tree cotton</name>
    <name type="synonym">Gossypium nanking</name>
    <dbReference type="NCBI Taxonomy" id="29729"/>
    <lineage>
        <taxon>Eukaryota</taxon>
        <taxon>Viridiplantae</taxon>
        <taxon>Streptophyta</taxon>
        <taxon>Embryophyta</taxon>
        <taxon>Tracheophyta</taxon>
        <taxon>Spermatophyta</taxon>
        <taxon>Magnoliopsida</taxon>
        <taxon>eudicotyledons</taxon>
        <taxon>Gunneridae</taxon>
        <taxon>Pentapetalae</taxon>
        <taxon>rosids</taxon>
        <taxon>malvids</taxon>
        <taxon>Malvales</taxon>
        <taxon>Malvaceae</taxon>
        <taxon>Malvoideae</taxon>
        <taxon>Gossypium</taxon>
    </lineage>
</organism>
<keyword evidence="5 6" id="KW-0472">Membrane</keyword>
<feature type="transmembrane region" description="Helical" evidence="6">
    <location>
        <begin position="310"/>
        <end position="328"/>
    </location>
</feature>
<reference evidence="8" key="1">
    <citation type="submission" date="2014-09" db="EMBL/GenBank/DDBJ databases">
        <authorList>
            <person name="Mudge J."/>
            <person name="Ramaraj T."/>
            <person name="Lindquist I.E."/>
            <person name="Bharti A.K."/>
            <person name="Sundararajan A."/>
            <person name="Cameron C.T."/>
            <person name="Woodward J.E."/>
            <person name="May G.D."/>
            <person name="Brubaker C."/>
            <person name="Broadhvest J."/>
            <person name="Wilkins T.A."/>
        </authorList>
    </citation>
    <scope>NUCLEOTIDE SEQUENCE</scope>
    <source>
        <strain evidence="8">cv. AKA8401</strain>
    </source>
</reference>
<gene>
    <name evidence="7" type="ORF">F383_06140</name>
</gene>
<dbReference type="SUPFAM" id="SSF103481">
    <property type="entry name" value="Multidrug resistance efflux transporter EmrE"/>
    <property type="match status" value="2"/>
</dbReference>
<feature type="transmembrane region" description="Helical" evidence="6">
    <location>
        <begin position="187"/>
        <end position="207"/>
    </location>
</feature>
<dbReference type="InterPro" id="IPR030184">
    <property type="entry name" value="WAT1-related"/>
</dbReference>
<sequence>MSLKSSASFYNQALPYVAMVLMRFGSAGMPIVAKYALNRGMSQHVLVVYRFIIATLVLAPFAIVFDRKVRPKMTLSVFVQIALLGLLEPAIDQNLYYTGIKYTTATVATALSNVLPAFVFLLAWVCRLEKVDVRKVKCQAKILGTIGTVAGAMIMTIVYGPMLPLPWTKVNNHHQSTNTDAKNNEDALKGAVMILVGCVCWACFVILQAITLKSYPAELSLTTLVCFMGAIEGGIVALVMERGNAAAWAIHWDSKLFAVVYSGIICSGVAYYIGAMVIQAKGPVFFASFNPLTMVIVAIMSSFIFSEIMYLGRVIGAMVIVVGLYMVLWGKSKDQISSDSSNNNTKDEIPISGDELQMATQTTTTPISNQDFVVLDLNKGAVSNQSSKNNPK</sequence>
<evidence type="ECO:0000256" key="1">
    <source>
        <dbReference type="ARBA" id="ARBA00004141"/>
    </source>
</evidence>
<comment type="subcellular location">
    <subcellularLocation>
        <location evidence="1 6">Membrane</location>
        <topology evidence="1 6">Multi-pass membrane protein</topology>
    </subcellularLocation>
</comment>
<keyword evidence="3 6" id="KW-0812">Transmembrane</keyword>
<dbReference type="Pfam" id="PF00892">
    <property type="entry name" value="EamA"/>
    <property type="match status" value="2"/>
</dbReference>
<dbReference type="PANTHER" id="PTHR31218">
    <property type="entry name" value="WAT1-RELATED PROTEIN"/>
    <property type="match status" value="1"/>
</dbReference>
<evidence type="ECO:0000256" key="4">
    <source>
        <dbReference type="ARBA" id="ARBA00022989"/>
    </source>
</evidence>
<dbReference type="Proteomes" id="UP000032142">
    <property type="component" value="Unassembled WGS sequence"/>
</dbReference>
<dbReference type="GO" id="GO:0022857">
    <property type="term" value="F:transmembrane transporter activity"/>
    <property type="evidence" value="ECO:0007669"/>
    <property type="project" value="InterPro"/>
</dbReference>
<evidence type="ECO:0000256" key="5">
    <source>
        <dbReference type="ARBA" id="ARBA00023136"/>
    </source>
</evidence>
<feature type="transmembrane region" description="Helical" evidence="6">
    <location>
        <begin position="12"/>
        <end position="33"/>
    </location>
</feature>
<evidence type="ECO:0000256" key="3">
    <source>
        <dbReference type="ARBA" id="ARBA00022692"/>
    </source>
</evidence>
<feature type="transmembrane region" description="Helical" evidence="6">
    <location>
        <begin position="77"/>
        <end position="96"/>
    </location>
</feature>
<protein>
    <recommendedName>
        <fullName evidence="6">WAT1-related protein</fullName>
    </recommendedName>
</protein>
<name>A0A0B0NLE1_GOSAR</name>
<keyword evidence="4 6" id="KW-1133">Transmembrane helix</keyword>
<comment type="similarity">
    <text evidence="2 6">Belongs to the drug/metabolite transporter (DMT) superfamily. Plant drug/metabolite exporter (P-DME) (TC 2.A.7.4) family.</text>
</comment>
<feature type="transmembrane region" description="Helical" evidence="6">
    <location>
        <begin position="259"/>
        <end position="278"/>
    </location>
</feature>
<feature type="transmembrane region" description="Helical" evidence="6">
    <location>
        <begin position="45"/>
        <end position="65"/>
    </location>
</feature>